<dbReference type="InterPro" id="IPR036322">
    <property type="entry name" value="WD40_repeat_dom_sf"/>
</dbReference>
<dbReference type="Proteomes" id="UP001273166">
    <property type="component" value="Unassembled WGS sequence"/>
</dbReference>
<dbReference type="GO" id="GO:0034399">
    <property type="term" value="C:nuclear periphery"/>
    <property type="evidence" value="ECO:0007669"/>
    <property type="project" value="TreeGrafter"/>
</dbReference>
<dbReference type="GeneID" id="87886945"/>
<gene>
    <name evidence="8" type="ORF">B0T15DRAFT_514392</name>
</gene>
<reference evidence="8" key="2">
    <citation type="submission" date="2023-06" db="EMBL/GenBank/DDBJ databases">
        <authorList>
            <consortium name="Lawrence Berkeley National Laboratory"/>
            <person name="Mondo S.J."/>
            <person name="Hensen N."/>
            <person name="Bonometti L."/>
            <person name="Westerberg I."/>
            <person name="Brannstrom I.O."/>
            <person name="Guillou S."/>
            <person name="Cros-Aarteil S."/>
            <person name="Calhoun S."/>
            <person name="Haridas S."/>
            <person name="Kuo A."/>
            <person name="Pangilinan J."/>
            <person name="Riley R."/>
            <person name="Labutti K."/>
            <person name="Andreopoulos B."/>
            <person name="Lipzen A."/>
            <person name="Chen C."/>
            <person name="Yanf M."/>
            <person name="Daum C."/>
            <person name="Ng V."/>
            <person name="Clum A."/>
            <person name="Steindorff A."/>
            <person name="Ohm R."/>
            <person name="Martin F."/>
            <person name="Silar P."/>
            <person name="Natvig D."/>
            <person name="Lalanne C."/>
            <person name="Gautier V."/>
            <person name="Ament-Velasquez S.L."/>
            <person name="Kruys A."/>
            <person name="Hutchinson M.I."/>
            <person name="Powell A.J."/>
            <person name="Barry K."/>
            <person name="Miller A.N."/>
            <person name="Grigoriev I.V."/>
            <person name="Debuchy R."/>
            <person name="Gladieux P."/>
            <person name="Thoren M.H."/>
            <person name="Johannesson H."/>
        </authorList>
    </citation>
    <scope>NUCLEOTIDE SEQUENCE</scope>
    <source>
        <strain evidence="8">CBS 333.67</strain>
    </source>
</reference>
<evidence type="ECO:0000259" key="6">
    <source>
        <dbReference type="Pfam" id="PF12894"/>
    </source>
</evidence>
<dbReference type="InterPro" id="IPR015943">
    <property type="entry name" value="WD40/YVTN_repeat-like_dom_sf"/>
</dbReference>
<dbReference type="InterPro" id="IPR024789">
    <property type="entry name" value="APC4"/>
</dbReference>
<comment type="caution">
    <text evidence="8">The sequence shown here is derived from an EMBL/GenBank/DDBJ whole genome shotgun (WGS) entry which is preliminary data.</text>
</comment>
<evidence type="ECO:0000256" key="2">
    <source>
        <dbReference type="ARBA" id="ARBA00022618"/>
    </source>
</evidence>
<dbReference type="PANTHER" id="PTHR13260:SF0">
    <property type="entry name" value="ANAPHASE-PROMOTING COMPLEX SUBUNIT 4"/>
    <property type="match status" value="1"/>
</dbReference>
<accession>A0AAJ0GLU7</accession>
<dbReference type="GO" id="GO:0070979">
    <property type="term" value="P:protein K11-linked ubiquitination"/>
    <property type="evidence" value="ECO:0007669"/>
    <property type="project" value="TreeGrafter"/>
</dbReference>
<dbReference type="PANTHER" id="PTHR13260">
    <property type="entry name" value="ANAPHASE PROMOTING COMPLEX SUBUNIT 4 APC4"/>
    <property type="match status" value="1"/>
</dbReference>
<reference evidence="8" key="1">
    <citation type="journal article" date="2023" name="Mol. Phylogenet. Evol.">
        <title>Genome-scale phylogeny and comparative genomics of the fungal order Sordariales.</title>
        <authorList>
            <person name="Hensen N."/>
            <person name="Bonometti L."/>
            <person name="Westerberg I."/>
            <person name="Brannstrom I.O."/>
            <person name="Guillou S."/>
            <person name="Cros-Aarteil S."/>
            <person name="Calhoun S."/>
            <person name="Haridas S."/>
            <person name="Kuo A."/>
            <person name="Mondo S."/>
            <person name="Pangilinan J."/>
            <person name="Riley R."/>
            <person name="LaButti K."/>
            <person name="Andreopoulos B."/>
            <person name="Lipzen A."/>
            <person name="Chen C."/>
            <person name="Yan M."/>
            <person name="Daum C."/>
            <person name="Ng V."/>
            <person name="Clum A."/>
            <person name="Steindorff A."/>
            <person name="Ohm R.A."/>
            <person name="Martin F."/>
            <person name="Silar P."/>
            <person name="Natvig D.O."/>
            <person name="Lalanne C."/>
            <person name="Gautier V."/>
            <person name="Ament-Velasquez S.L."/>
            <person name="Kruys A."/>
            <person name="Hutchinson M.I."/>
            <person name="Powell A.J."/>
            <person name="Barry K."/>
            <person name="Miller A.N."/>
            <person name="Grigoriev I.V."/>
            <person name="Debuchy R."/>
            <person name="Gladieux P."/>
            <person name="Hiltunen Thoren M."/>
            <person name="Johannesson H."/>
        </authorList>
    </citation>
    <scope>NUCLEOTIDE SEQUENCE</scope>
    <source>
        <strain evidence="8">CBS 333.67</strain>
    </source>
</reference>
<dbReference type="InterPro" id="IPR024977">
    <property type="entry name" value="Apc4-like_WD40_dom"/>
</dbReference>
<feature type="domain" description="Anaphase-promoting complex subunit 4-like WD40" evidence="6">
    <location>
        <begin position="30"/>
        <end position="124"/>
    </location>
</feature>
<evidence type="ECO:0000313" key="9">
    <source>
        <dbReference type="Proteomes" id="UP001273166"/>
    </source>
</evidence>
<evidence type="ECO:0000256" key="1">
    <source>
        <dbReference type="ARBA" id="ARBA00016067"/>
    </source>
</evidence>
<evidence type="ECO:0000259" key="7">
    <source>
        <dbReference type="Pfam" id="PF12896"/>
    </source>
</evidence>
<keyword evidence="2" id="KW-0132">Cell division</keyword>
<feature type="domain" description="Anaphase-promoting complex subunit 4 long" evidence="7">
    <location>
        <begin position="279"/>
        <end position="481"/>
    </location>
</feature>
<dbReference type="GO" id="GO:0051301">
    <property type="term" value="P:cell division"/>
    <property type="evidence" value="ECO:0007669"/>
    <property type="project" value="UniProtKB-KW"/>
</dbReference>
<dbReference type="RefSeq" id="XP_062718126.1">
    <property type="nucleotide sequence ID" value="XM_062868116.1"/>
</dbReference>
<dbReference type="GO" id="GO:0031145">
    <property type="term" value="P:anaphase-promoting complex-dependent catabolic process"/>
    <property type="evidence" value="ECO:0007669"/>
    <property type="project" value="InterPro"/>
</dbReference>
<organism evidence="8 9">
    <name type="scientific">Chaetomium strumarium</name>
    <dbReference type="NCBI Taxonomy" id="1170767"/>
    <lineage>
        <taxon>Eukaryota</taxon>
        <taxon>Fungi</taxon>
        <taxon>Dikarya</taxon>
        <taxon>Ascomycota</taxon>
        <taxon>Pezizomycotina</taxon>
        <taxon>Sordariomycetes</taxon>
        <taxon>Sordariomycetidae</taxon>
        <taxon>Sordariales</taxon>
        <taxon>Chaetomiaceae</taxon>
        <taxon>Chaetomium</taxon>
    </lineage>
</organism>
<sequence>MTAPGRLPELQLFGATALSTPVTGGHIACNPAIDLTATVGEANTTLHVWRAGDQLVSKHVERGKKVEAVRWKEDGQFLAAGWSDGVVRLMGLESSKAVHHIRVCEAAQQATAAASKIEFIAWARNVTGEGRWRRREGRSSRRQQEKGILLDGDRTSDVVVDLPHELTFLEVETALPKLSPLPVSGGSGDDMFLFSTTASLEFVFRPCKAEDADDVHVMIVGTADGGIHLSIYDSFVIGTLKPSPRGDRVFQLCGHSSHPEASTHMLLLRPQAWDGVALYLVPMDLTFLHHSPVNLSLLASRTTTLQNLLRYLKQTQSHMAAEWKSTRELPGKFMLAVQDDLKKMPNGDITVVQALYHTVVTGHVFPAVKEWLVDSLAERGHKRWEKAVVSGLTSLRSLVHENFIPALERCGVVLSRLLGIARFHEPEERIGFDEAQINKLMDIVSCLMLVAHRVLTTVMDELEHFNAFSTWLRFEIDKQASSSVSEEITETEAAMDYAKVLVYIQHYLTSSPLALYFDETVKEDYIKDQEMIEPGSSLLDLLDRQFQEQEAGRPYMKVLPRVAFLLNYLTSRANIVFQGIAEAEKQGVHFGQASEISIGRKIWKHELWTSRPKRKAGSSNHCLRYGASAAVFTALVPEDEKSKIYIIRSDVPLENGVGRPIPATTCGLSLPDDVTVVDMKFLDDNSLLVLCSRSDEPTPVLLRIAYQSSHLSYENYTPGQCPSIMALGEETGVYFAFSRISGFTPAQMEVQRASKARGEIPARVCLLGRDKAMYRTYALPGNLRKES</sequence>
<evidence type="ECO:0000256" key="5">
    <source>
        <dbReference type="ARBA" id="ARBA00023306"/>
    </source>
</evidence>
<proteinExistence type="predicted"/>
<dbReference type="EMBL" id="JAUDZG010000007">
    <property type="protein sequence ID" value="KAK3302346.1"/>
    <property type="molecule type" value="Genomic_DNA"/>
</dbReference>
<evidence type="ECO:0000256" key="3">
    <source>
        <dbReference type="ARBA" id="ARBA00022776"/>
    </source>
</evidence>
<protein>
    <recommendedName>
        <fullName evidence="1">Anaphase-promoting complex subunit 4</fullName>
    </recommendedName>
</protein>
<keyword evidence="3" id="KW-0498">Mitosis</keyword>
<name>A0AAJ0GLU7_9PEZI</name>
<dbReference type="InterPro" id="IPR024790">
    <property type="entry name" value="APC4_long_dom"/>
</dbReference>
<dbReference type="AlphaFoldDB" id="A0AAJ0GLU7"/>
<dbReference type="Pfam" id="PF12894">
    <property type="entry name" value="ANAPC4_WD40"/>
    <property type="match status" value="1"/>
</dbReference>
<dbReference type="Gene3D" id="2.130.10.10">
    <property type="entry name" value="YVTN repeat-like/Quinoprotein amine dehydrogenase"/>
    <property type="match status" value="1"/>
</dbReference>
<dbReference type="Pfam" id="PF12896">
    <property type="entry name" value="ANAPC4"/>
    <property type="match status" value="1"/>
</dbReference>
<keyword evidence="4" id="KW-0833">Ubl conjugation pathway</keyword>
<evidence type="ECO:0000256" key="4">
    <source>
        <dbReference type="ARBA" id="ARBA00022786"/>
    </source>
</evidence>
<dbReference type="GO" id="GO:0005680">
    <property type="term" value="C:anaphase-promoting complex"/>
    <property type="evidence" value="ECO:0007669"/>
    <property type="project" value="InterPro"/>
</dbReference>
<keyword evidence="9" id="KW-1185">Reference proteome</keyword>
<dbReference type="SUPFAM" id="SSF50978">
    <property type="entry name" value="WD40 repeat-like"/>
    <property type="match status" value="1"/>
</dbReference>
<evidence type="ECO:0000313" key="8">
    <source>
        <dbReference type="EMBL" id="KAK3302346.1"/>
    </source>
</evidence>
<keyword evidence="5" id="KW-0131">Cell cycle</keyword>